<dbReference type="InterPro" id="IPR027396">
    <property type="entry name" value="DsrEFH-like"/>
</dbReference>
<dbReference type="SUPFAM" id="SSF75169">
    <property type="entry name" value="DsrEFH-like"/>
    <property type="match status" value="1"/>
</dbReference>
<gene>
    <name evidence="1" type="ORF">ENS29_04655</name>
</gene>
<dbReference type="EMBL" id="DSUH01000104">
    <property type="protein sequence ID" value="HGU32130.1"/>
    <property type="molecule type" value="Genomic_DNA"/>
</dbReference>
<sequence>MSDSIVIVLSCGTDNPNRATRAFFFAATAKKEGKNVSVFLLDEGVYLAKEGIAQHVKAATGDSLDDHLSYCQEYDIPILVCTPCAVARKITEADLIAGAKFAKGADLIDLACKGSVISL</sequence>
<dbReference type="Pfam" id="PF02635">
    <property type="entry name" value="DsrE"/>
    <property type="match status" value="1"/>
</dbReference>
<name>A0A7C4MLA4_9BACT</name>
<accession>A0A7C4MLA4</accession>
<organism evidence="1">
    <name type="scientific">Desulfatirhabdium butyrativorans</name>
    <dbReference type="NCBI Taxonomy" id="340467"/>
    <lineage>
        <taxon>Bacteria</taxon>
        <taxon>Pseudomonadati</taxon>
        <taxon>Thermodesulfobacteriota</taxon>
        <taxon>Desulfobacteria</taxon>
        <taxon>Desulfobacterales</taxon>
        <taxon>Desulfatirhabdiaceae</taxon>
        <taxon>Desulfatirhabdium</taxon>
    </lineage>
</organism>
<dbReference type="Gene3D" id="3.40.1260.10">
    <property type="entry name" value="DsrEFH-like"/>
    <property type="match status" value="1"/>
</dbReference>
<proteinExistence type="predicted"/>
<reference evidence="1" key="1">
    <citation type="journal article" date="2020" name="mSystems">
        <title>Genome- and Community-Level Interaction Insights into Carbon Utilization and Element Cycling Functions of Hydrothermarchaeota in Hydrothermal Sediment.</title>
        <authorList>
            <person name="Zhou Z."/>
            <person name="Liu Y."/>
            <person name="Xu W."/>
            <person name="Pan J."/>
            <person name="Luo Z.H."/>
            <person name="Li M."/>
        </authorList>
    </citation>
    <scope>NUCLEOTIDE SEQUENCE [LARGE SCALE GENOMIC DNA]</scope>
    <source>
        <strain evidence="1">SpSt-477</strain>
    </source>
</reference>
<evidence type="ECO:0000313" key="1">
    <source>
        <dbReference type="EMBL" id="HGU32130.1"/>
    </source>
</evidence>
<dbReference type="AlphaFoldDB" id="A0A7C4MLA4"/>
<protein>
    <submittedName>
        <fullName evidence="1">Sulfur reduction protein DsrE</fullName>
    </submittedName>
</protein>
<dbReference type="InterPro" id="IPR003787">
    <property type="entry name" value="Sulphur_relay_DsrE/F-like"/>
</dbReference>
<comment type="caution">
    <text evidence="1">The sequence shown here is derived from an EMBL/GenBank/DDBJ whole genome shotgun (WGS) entry which is preliminary data.</text>
</comment>